<evidence type="ECO:0000256" key="1">
    <source>
        <dbReference type="ARBA" id="ARBA00004141"/>
    </source>
</evidence>
<evidence type="ECO:0000313" key="6">
    <source>
        <dbReference type="EMBL" id="GAA2030205.1"/>
    </source>
</evidence>
<accession>A0ABP5FMS5</accession>
<sequence length="75" mass="8642">MLDAQGRYALNWTFSFLIYAIVAWVLTFVLIGFLMYFALIIINLVVCIIAAVKANERIAWQYPLAIPFFKVEAPR</sequence>
<feature type="transmembrane region" description="Helical" evidence="5">
    <location>
        <begin position="9"/>
        <end position="27"/>
    </location>
</feature>
<proteinExistence type="predicted"/>
<gene>
    <name evidence="6" type="ORF">GCM10009720_07770</name>
</gene>
<organism evidence="6 7">
    <name type="scientific">Yaniella flava</name>
    <dbReference type="NCBI Taxonomy" id="287930"/>
    <lineage>
        <taxon>Bacteria</taxon>
        <taxon>Bacillati</taxon>
        <taxon>Actinomycetota</taxon>
        <taxon>Actinomycetes</taxon>
        <taxon>Micrococcales</taxon>
        <taxon>Micrococcaceae</taxon>
        <taxon>Yaniella</taxon>
    </lineage>
</organism>
<dbReference type="EMBL" id="BAAAMN010000013">
    <property type="protein sequence ID" value="GAA2030205.1"/>
    <property type="molecule type" value="Genomic_DNA"/>
</dbReference>
<evidence type="ECO:0000256" key="3">
    <source>
        <dbReference type="ARBA" id="ARBA00022989"/>
    </source>
</evidence>
<keyword evidence="2 5" id="KW-0812">Transmembrane</keyword>
<feature type="transmembrane region" description="Helical" evidence="5">
    <location>
        <begin position="33"/>
        <end position="52"/>
    </location>
</feature>
<comment type="caution">
    <text evidence="6">The sequence shown here is derived from an EMBL/GenBank/DDBJ whole genome shotgun (WGS) entry which is preliminary data.</text>
</comment>
<comment type="subcellular location">
    <subcellularLocation>
        <location evidence="1">Membrane</location>
        <topology evidence="1">Multi-pass membrane protein</topology>
    </subcellularLocation>
</comment>
<evidence type="ECO:0000256" key="4">
    <source>
        <dbReference type="ARBA" id="ARBA00023136"/>
    </source>
</evidence>
<evidence type="ECO:0008006" key="8">
    <source>
        <dbReference type="Google" id="ProtNLM"/>
    </source>
</evidence>
<evidence type="ECO:0000256" key="5">
    <source>
        <dbReference type="SAM" id="Phobius"/>
    </source>
</evidence>
<name>A0ABP5FMS5_9MICC</name>
<protein>
    <recommendedName>
        <fullName evidence="8">DUF4870 domain-containing protein</fullName>
    </recommendedName>
</protein>
<dbReference type="InterPro" id="IPR019109">
    <property type="entry name" value="MamF_MmsF"/>
</dbReference>
<dbReference type="Proteomes" id="UP001501461">
    <property type="component" value="Unassembled WGS sequence"/>
</dbReference>
<keyword evidence="7" id="KW-1185">Reference proteome</keyword>
<dbReference type="Pfam" id="PF09685">
    <property type="entry name" value="MamF_MmsF"/>
    <property type="match status" value="1"/>
</dbReference>
<evidence type="ECO:0000313" key="7">
    <source>
        <dbReference type="Proteomes" id="UP001501461"/>
    </source>
</evidence>
<evidence type="ECO:0000256" key="2">
    <source>
        <dbReference type="ARBA" id="ARBA00022692"/>
    </source>
</evidence>
<keyword evidence="4 5" id="KW-0472">Membrane</keyword>
<reference evidence="7" key="1">
    <citation type="journal article" date="2019" name="Int. J. Syst. Evol. Microbiol.">
        <title>The Global Catalogue of Microorganisms (GCM) 10K type strain sequencing project: providing services to taxonomists for standard genome sequencing and annotation.</title>
        <authorList>
            <consortium name="The Broad Institute Genomics Platform"/>
            <consortium name="The Broad Institute Genome Sequencing Center for Infectious Disease"/>
            <person name="Wu L."/>
            <person name="Ma J."/>
        </authorList>
    </citation>
    <scope>NUCLEOTIDE SEQUENCE [LARGE SCALE GENOMIC DNA]</scope>
    <source>
        <strain evidence="7">JCM 13595</strain>
    </source>
</reference>
<keyword evidence="3 5" id="KW-1133">Transmembrane helix</keyword>